<proteinExistence type="inferred from homology"/>
<dbReference type="GO" id="GO:0008360">
    <property type="term" value="P:regulation of cell shape"/>
    <property type="evidence" value="ECO:0007669"/>
    <property type="project" value="UniProtKB-KW"/>
</dbReference>
<dbReference type="GO" id="GO:0071555">
    <property type="term" value="P:cell wall organization"/>
    <property type="evidence" value="ECO:0007669"/>
    <property type="project" value="UniProtKB-KW"/>
</dbReference>
<dbReference type="InterPro" id="IPR012338">
    <property type="entry name" value="Beta-lactam/transpept-like"/>
</dbReference>
<comment type="similarity">
    <text evidence="1 9">Belongs to the peptidase S11 family.</text>
</comment>
<dbReference type="SUPFAM" id="SSF110997">
    <property type="entry name" value="Sporulation related repeat"/>
    <property type="match status" value="1"/>
</dbReference>
<dbReference type="PANTHER" id="PTHR21581:SF6">
    <property type="entry name" value="TRAFFICKING PROTEIN PARTICLE COMPLEX SUBUNIT 12"/>
    <property type="match status" value="1"/>
</dbReference>
<evidence type="ECO:0000256" key="10">
    <source>
        <dbReference type="SAM" id="MobiDB-lite"/>
    </source>
</evidence>
<evidence type="ECO:0000313" key="13">
    <source>
        <dbReference type="Proteomes" id="UP000076066"/>
    </source>
</evidence>
<reference evidence="12 13" key="1">
    <citation type="submission" date="2016-02" db="EMBL/GenBank/DDBJ databases">
        <title>Complete Genome of H5569, the type strain of the newly described species Haematospirillium jordaniae.</title>
        <authorList>
            <person name="Nicholson A.C."/>
            <person name="Humrighouse B.W."/>
            <person name="Loparov V."/>
            <person name="McQuiston J.R."/>
        </authorList>
    </citation>
    <scope>NUCLEOTIDE SEQUENCE [LARGE SCALE GENOMIC DNA]</scope>
    <source>
        <strain evidence="12 13">H5569</strain>
    </source>
</reference>
<dbReference type="PROSITE" id="PS51724">
    <property type="entry name" value="SPOR"/>
    <property type="match status" value="1"/>
</dbReference>
<dbReference type="GO" id="GO:0042834">
    <property type="term" value="F:peptidoglycan binding"/>
    <property type="evidence" value="ECO:0007669"/>
    <property type="project" value="InterPro"/>
</dbReference>
<dbReference type="GO" id="GO:0009252">
    <property type="term" value="P:peptidoglycan biosynthetic process"/>
    <property type="evidence" value="ECO:0007669"/>
    <property type="project" value="UniProtKB-KW"/>
</dbReference>
<evidence type="ECO:0000256" key="7">
    <source>
        <dbReference type="PIRSR" id="PIRSR618044-1"/>
    </source>
</evidence>
<evidence type="ECO:0000256" key="5">
    <source>
        <dbReference type="ARBA" id="ARBA00022984"/>
    </source>
</evidence>
<evidence type="ECO:0000259" key="11">
    <source>
        <dbReference type="PROSITE" id="PS51724"/>
    </source>
</evidence>
<dbReference type="EMBL" id="CP014525">
    <property type="protein sequence ID" value="AMW33931.1"/>
    <property type="molecule type" value="Genomic_DNA"/>
</dbReference>
<keyword evidence="2" id="KW-0732">Signal</keyword>
<keyword evidence="3" id="KW-0378">Hydrolase</keyword>
<keyword evidence="4" id="KW-0133">Cell shape</keyword>
<dbReference type="OrthoDB" id="9795979at2"/>
<keyword evidence="6" id="KW-0961">Cell wall biogenesis/degradation</keyword>
<evidence type="ECO:0000256" key="1">
    <source>
        <dbReference type="ARBA" id="ARBA00007164"/>
    </source>
</evidence>
<dbReference type="PANTHER" id="PTHR21581">
    <property type="entry name" value="D-ALANYL-D-ALANINE CARBOXYPEPTIDASE"/>
    <property type="match status" value="1"/>
</dbReference>
<protein>
    <recommendedName>
        <fullName evidence="11">SPOR domain-containing protein</fullName>
    </recommendedName>
</protein>
<dbReference type="SUPFAM" id="SSF56601">
    <property type="entry name" value="beta-lactamase/transpeptidase-like"/>
    <property type="match status" value="1"/>
</dbReference>
<dbReference type="Pfam" id="PF05036">
    <property type="entry name" value="SPOR"/>
    <property type="match status" value="1"/>
</dbReference>
<organism evidence="12 13">
    <name type="scientific">Haematospirillum jordaniae</name>
    <dbReference type="NCBI Taxonomy" id="1549855"/>
    <lineage>
        <taxon>Bacteria</taxon>
        <taxon>Pseudomonadati</taxon>
        <taxon>Pseudomonadota</taxon>
        <taxon>Alphaproteobacteria</taxon>
        <taxon>Rhodospirillales</taxon>
        <taxon>Novispirillaceae</taxon>
        <taxon>Haematospirillum</taxon>
    </lineage>
</organism>
<feature type="active site" description="Acyl-ester intermediate" evidence="7">
    <location>
        <position position="65"/>
    </location>
</feature>
<evidence type="ECO:0000256" key="8">
    <source>
        <dbReference type="PIRSR" id="PIRSR618044-2"/>
    </source>
</evidence>
<evidence type="ECO:0000256" key="3">
    <source>
        <dbReference type="ARBA" id="ARBA00022801"/>
    </source>
</evidence>
<accession>A0A143DB25</accession>
<name>A0A143DB25_9PROT</name>
<gene>
    <name evidence="12" type="ORF">AY555_00675</name>
</gene>
<sequence>MYAARTFLDMKRLVRVMAPALVLLVMVSGHSGNASARTYASIVVDADTGRVIHETNADARIYPASLTKMMSLYLLFESIEKKKLRLNDSMKASQRAVRQPPSKLGLRVGQSIAVESAIKALVVKSANDVAVVVAEHLGRTESGFAAMMTKKAKALGMTGTVFRNASGLPHRGQFSTARDLMKLSVALKRDFPSYYKYFSVQSFDYAGATLETHNRVLKNYDGADGLKTGYINASGFNVATSARRGHVSLVGVVIGGRTAMARDRHMMDLLDKSFLSAGVMSPHAYQRAQADSNHADEYRVSAQSQAVPASYKKGQAGENRQNKRKDIASQRAAGETWGIQVGAFKGMESADKEAKRAASALKRGSGGIPLVVPASSAGSKNPLYRARLIGFDTERHARNACNALKKKAFRCAVVSPGPVEVAMTP</sequence>
<dbReference type="InterPro" id="IPR018044">
    <property type="entry name" value="Peptidase_S11"/>
</dbReference>
<dbReference type="Gene3D" id="3.40.710.10">
    <property type="entry name" value="DD-peptidase/beta-lactamase superfamily"/>
    <property type="match status" value="1"/>
</dbReference>
<dbReference type="Proteomes" id="UP000076066">
    <property type="component" value="Chromosome"/>
</dbReference>
<dbReference type="GO" id="GO:0006508">
    <property type="term" value="P:proteolysis"/>
    <property type="evidence" value="ECO:0007669"/>
    <property type="project" value="InterPro"/>
</dbReference>
<dbReference type="KEGG" id="hjo:AY555_00675"/>
<feature type="region of interest" description="Disordered" evidence="10">
    <location>
        <begin position="287"/>
        <end position="331"/>
    </location>
</feature>
<dbReference type="AlphaFoldDB" id="A0A143DB25"/>
<dbReference type="Pfam" id="PF00768">
    <property type="entry name" value="Peptidase_S11"/>
    <property type="match status" value="1"/>
</dbReference>
<evidence type="ECO:0000256" key="9">
    <source>
        <dbReference type="RuleBase" id="RU004016"/>
    </source>
</evidence>
<dbReference type="GO" id="GO:0009002">
    <property type="term" value="F:serine-type D-Ala-D-Ala carboxypeptidase activity"/>
    <property type="evidence" value="ECO:0007669"/>
    <property type="project" value="InterPro"/>
</dbReference>
<dbReference type="PRINTS" id="PR00725">
    <property type="entry name" value="DADACBPTASE1"/>
</dbReference>
<evidence type="ECO:0000256" key="6">
    <source>
        <dbReference type="ARBA" id="ARBA00023316"/>
    </source>
</evidence>
<dbReference type="RefSeq" id="WP_066132088.1">
    <property type="nucleotide sequence ID" value="NZ_CP014525.1"/>
</dbReference>
<dbReference type="InterPro" id="IPR001967">
    <property type="entry name" value="Peptidase_S11_N"/>
</dbReference>
<dbReference type="InterPro" id="IPR036680">
    <property type="entry name" value="SPOR-like_sf"/>
</dbReference>
<evidence type="ECO:0000256" key="4">
    <source>
        <dbReference type="ARBA" id="ARBA00022960"/>
    </source>
</evidence>
<dbReference type="Gene3D" id="3.30.70.1070">
    <property type="entry name" value="Sporulation related repeat"/>
    <property type="match status" value="1"/>
</dbReference>
<keyword evidence="5" id="KW-0573">Peptidoglycan synthesis</keyword>
<feature type="active site" evidence="7">
    <location>
        <position position="125"/>
    </location>
</feature>
<evidence type="ECO:0000313" key="12">
    <source>
        <dbReference type="EMBL" id="AMW33931.1"/>
    </source>
</evidence>
<feature type="active site" description="Proton acceptor" evidence="7">
    <location>
        <position position="68"/>
    </location>
</feature>
<keyword evidence="13" id="KW-1185">Reference proteome</keyword>
<evidence type="ECO:0000256" key="2">
    <source>
        <dbReference type="ARBA" id="ARBA00022729"/>
    </source>
</evidence>
<feature type="binding site" evidence="8">
    <location>
        <position position="227"/>
    </location>
    <ligand>
        <name>substrate</name>
    </ligand>
</feature>
<dbReference type="InterPro" id="IPR007730">
    <property type="entry name" value="SPOR-like_dom"/>
</dbReference>
<dbReference type="GeneID" id="53315672"/>
<feature type="domain" description="SPOR" evidence="11">
    <location>
        <begin position="331"/>
        <end position="421"/>
    </location>
</feature>